<feature type="compositionally biased region" description="Polar residues" evidence="1">
    <location>
        <begin position="317"/>
        <end position="328"/>
    </location>
</feature>
<accession>A0A1R1XXP3</accession>
<dbReference type="PANTHER" id="PTHR23389:SF21">
    <property type="entry name" value="ATPASE FAMILY AAA DOMAIN-CONTAINING PROTEIN 5"/>
    <property type="match status" value="1"/>
</dbReference>
<dbReference type="Gene3D" id="3.40.50.300">
    <property type="entry name" value="P-loop containing nucleotide triphosphate hydrolases"/>
    <property type="match status" value="1"/>
</dbReference>
<protein>
    <submittedName>
        <fullName evidence="3">ATPase family AAA domain-containing protein 5</fullName>
    </submittedName>
</protein>
<dbReference type="SUPFAM" id="SSF52540">
    <property type="entry name" value="P-loop containing nucleoside triphosphate hydrolases"/>
    <property type="match status" value="1"/>
</dbReference>
<feature type="region of interest" description="Disordered" evidence="1">
    <location>
        <begin position="134"/>
        <end position="157"/>
    </location>
</feature>
<feature type="region of interest" description="Disordered" evidence="1">
    <location>
        <begin position="1"/>
        <end position="24"/>
    </location>
</feature>
<feature type="region of interest" description="Disordered" evidence="1">
    <location>
        <begin position="309"/>
        <end position="334"/>
    </location>
</feature>
<dbReference type="InterPro" id="IPR027417">
    <property type="entry name" value="P-loop_NTPase"/>
</dbReference>
<dbReference type="GO" id="GO:0016887">
    <property type="term" value="F:ATP hydrolysis activity"/>
    <property type="evidence" value="ECO:0007669"/>
    <property type="project" value="InterPro"/>
</dbReference>
<sequence length="1809" mass="203744">MLRSEDVRISPAAPVSKKRKNISLKDESKFQKKLDFKSKILTNSEPIKIDNNALNESSKLCKSSETVFDDCDVIMSGCISPKSSTSNSNCNKTPDYAKKPRVSLDQSKESENSNTFTSIKTDLIIVSPSKKSKTKKLVSDKQKQNKKSKKENNARKIFNTDKSSALPDISVLYPIPPDSSYQRDIIDSCTSSTESKSSFDLNLVQKKTEKVKNVTKKNNKKISKVETNNKKSFKDNSDNLTLKTTSQSKVKKNRTDILDNPKNENLLVISPKAKIITSPKDNDSPILNRSMRENSTGIINIEVDFHTKESFKDKQKSPSNSNNRPNLQSSTIKKPTTKKEIISKCVLNASLSQEISSKKIDVFASSSSIPNTRLRKSKLTANIKHNFFAKDDSYGPKVTNPSPLDINVIKKIKLRYSLPPNFIFPKVKSLPTENDLFLSKTTCLLEPGFEVKKIDTNPEESNTTLLDNGLSNDLPLKEFLDESLEKISCESKAGGIIKAPPPIIKENLDNHPENASETKNTPYFFLHSNLKKEIEKKNSNNVPEDGLESAIVIKDSNKRCKVSDLKKDKIKSNNSSDVITIDDFDFNKAKKFSKIKSKSIILVPWPGQIFGSNEHVNFPTVIDDVAERPLKIKFQLKAKLPEIPFDPHPNCLLKRSCELDINCCFKPSLFQIESYNLLLNNKNSIKDKSFSSPTKSTIPLSKVDSWKNYLSDIPKERSYNKRILSSIIDSSAGNYHGIFAGQSNNRENLISEKYAPKCTSDIIGNANAVNILSLWLRSCSLSKTDKSISEPRSSKKIKLGTSTPTNSEIQMSELLAKGNDSCHTLPILKKRLKSVYSETYQKNENIVQSNDNPSTINNSSVDAINNDFIISGTTRPSLDPNLTDTPTKKPLIGNSDFFSKKNKNLKEISGTVETTPIALFHKESLSVTAENVQNQLIKGKAKKSKKMPVNKIVKIRSKNKKSDPNDLPFEPSEFSKEELDFFQNYEFSSSDKNSLLGKRHLFGRIDDPSSNISNDKVKKPFSILNRIDQQTTPVKNNLQSYENFGRPILKKEQKGSNNLMNLSSESNDVDVGIALLVGPSGSGKTAAVYALANEFNYYVHEINASDIRSGKVLMAQLQELVKSHVVIGGSGNKFMQKQNVAKNFFSMKGANKTKKQNINESGIDNLKAKQGIESGNGNSSELMEFEVPLHKANPKSELKEVLILIENIDLIFEQDAGMLVALEMISTKSKRPIIATCSSIEKNSTNVQLSDLNFRRIIQFNYPSLDELCTYISLILINETGINHNLFRHDVIKKICSDCNCNLWRAMTFVGDFLSNKNFLESLSDADISNNQPDNIAEGFKAISNNNEDSFKSLPASSQILKTPINDELSTTTKSPISSDTGNHKFTINDIEKSISLHDFKNIKLPNNISKNQDNIGLSLLVKSSLQTPCIKCDFYYTWIEYLYTNPSTILIADYKINHKQNSLPPISSYSHPSKENDLQPKVLEPLENNNISTPKNDKLTEHEIVSDLYKLSKSYDLMADIDNLLYSVPEMGENFWEPIYEINSDFSFPDSTLNANYVALDSRLAPNNSETKCDDLKIPLYTYKDFKNFRENLEIRLLHKYLNATHDPEDSIKKTELSPRIFDDRIRSFGILSPNDYINNLPSADIKGESNNFFIKNDEGSINFSKTIPPLPISKSPVCENNELLEIPKIEFQSFFSSLSGESKLQRHLSLVGSSVRYIPLSNKIFIDYLPYLATIAKFDKQMSKFILNMKNETSEFVENFDRLQRVYNSKMVNKGGRSTRNSKYQYNPHLDWMDEETISKVIQNSYF</sequence>
<dbReference type="Proteomes" id="UP000187429">
    <property type="component" value="Unassembled WGS sequence"/>
</dbReference>
<dbReference type="InterPro" id="IPR003959">
    <property type="entry name" value="ATPase_AAA_core"/>
</dbReference>
<dbReference type="PANTHER" id="PTHR23389">
    <property type="entry name" value="CHROMOSOME TRANSMISSION FIDELITY FACTOR 18"/>
    <property type="match status" value="1"/>
</dbReference>
<dbReference type="CDD" id="cd00009">
    <property type="entry name" value="AAA"/>
    <property type="match status" value="1"/>
</dbReference>
<dbReference type="OrthoDB" id="9996895at2759"/>
<name>A0A1R1XXP3_9FUNG</name>
<evidence type="ECO:0000256" key="1">
    <source>
        <dbReference type="SAM" id="MobiDB-lite"/>
    </source>
</evidence>
<dbReference type="GO" id="GO:0005524">
    <property type="term" value="F:ATP binding"/>
    <property type="evidence" value="ECO:0007669"/>
    <property type="project" value="InterPro"/>
</dbReference>
<dbReference type="GO" id="GO:0005634">
    <property type="term" value="C:nucleus"/>
    <property type="evidence" value="ECO:0007669"/>
    <property type="project" value="TreeGrafter"/>
</dbReference>
<reference evidence="4" key="1">
    <citation type="submission" date="2017-01" db="EMBL/GenBank/DDBJ databases">
        <authorList>
            <person name="Wang Y."/>
            <person name="White M."/>
            <person name="Kvist S."/>
            <person name="Moncalvo J.-M."/>
        </authorList>
    </citation>
    <scope>NUCLEOTIDE SEQUENCE [LARGE SCALE GENOMIC DNA]</scope>
    <source>
        <strain evidence="4">ID-206-W2</strain>
    </source>
</reference>
<dbReference type="GO" id="GO:0061860">
    <property type="term" value="F:DNA clamp unloader activity"/>
    <property type="evidence" value="ECO:0007669"/>
    <property type="project" value="TreeGrafter"/>
</dbReference>
<comment type="caution">
    <text evidence="3">The sequence shown here is derived from an EMBL/GenBank/DDBJ whole genome shotgun (WGS) entry which is preliminary data.</text>
</comment>
<evidence type="ECO:0000313" key="3">
    <source>
        <dbReference type="EMBL" id="OMJ19286.1"/>
    </source>
</evidence>
<feature type="domain" description="AAA+ ATPase" evidence="2">
    <location>
        <begin position="1070"/>
        <end position="1264"/>
    </location>
</feature>
<feature type="region of interest" description="Disordered" evidence="1">
    <location>
        <begin position="230"/>
        <end position="252"/>
    </location>
</feature>
<proteinExistence type="predicted"/>
<dbReference type="EMBL" id="LSSM01003050">
    <property type="protein sequence ID" value="OMJ19286.1"/>
    <property type="molecule type" value="Genomic_DNA"/>
</dbReference>
<dbReference type="SMART" id="SM00382">
    <property type="entry name" value="AAA"/>
    <property type="match status" value="1"/>
</dbReference>
<evidence type="ECO:0000259" key="2">
    <source>
        <dbReference type="SMART" id="SM00382"/>
    </source>
</evidence>
<keyword evidence="4" id="KW-1185">Reference proteome</keyword>
<dbReference type="InterPro" id="IPR003593">
    <property type="entry name" value="AAA+_ATPase"/>
</dbReference>
<dbReference type="Pfam" id="PF00004">
    <property type="entry name" value="AAA"/>
    <property type="match status" value="1"/>
</dbReference>
<organism evidence="3 4">
    <name type="scientific">Smittium culicis</name>
    <dbReference type="NCBI Taxonomy" id="133412"/>
    <lineage>
        <taxon>Eukaryota</taxon>
        <taxon>Fungi</taxon>
        <taxon>Fungi incertae sedis</taxon>
        <taxon>Zoopagomycota</taxon>
        <taxon>Kickxellomycotina</taxon>
        <taxon>Harpellomycetes</taxon>
        <taxon>Harpellales</taxon>
        <taxon>Legeriomycetaceae</taxon>
        <taxon>Smittium</taxon>
    </lineage>
</organism>
<dbReference type="GO" id="GO:0003677">
    <property type="term" value="F:DNA binding"/>
    <property type="evidence" value="ECO:0007669"/>
    <property type="project" value="TreeGrafter"/>
</dbReference>
<gene>
    <name evidence="3" type="ORF">AYI69_g6684</name>
</gene>
<evidence type="ECO:0000313" key="4">
    <source>
        <dbReference type="Proteomes" id="UP000187429"/>
    </source>
</evidence>